<dbReference type="PANTHER" id="PTHR43364">
    <property type="entry name" value="NADH-SPECIFIC METHYLGLYOXAL REDUCTASE-RELATED"/>
    <property type="match status" value="1"/>
</dbReference>
<comment type="caution">
    <text evidence="2">The sequence shown here is derived from an EMBL/GenBank/DDBJ whole genome shotgun (WGS) entry which is preliminary data.</text>
</comment>
<dbReference type="AlphaFoldDB" id="A0A421DQX0"/>
<dbReference type="EMBL" id="MJLZ01000009">
    <property type="protein sequence ID" value="RLM26401.1"/>
    <property type="molecule type" value="Genomic_DNA"/>
</dbReference>
<name>A0A421DQX0_9GAMM</name>
<dbReference type="CDD" id="cd19081">
    <property type="entry name" value="AKR_AKR9C1"/>
    <property type="match status" value="1"/>
</dbReference>
<dbReference type="Pfam" id="PF00248">
    <property type="entry name" value="Aldo_ket_red"/>
    <property type="match status" value="1"/>
</dbReference>
<feature type="domain" description="NADP-dependent oxidoreductase" evidence="1">
    <location>
        <begin position="20"/>
        <end position="329"/>
    </location>
</feature>
<protein>
    <submittedName>
        <fullName evidence="2">Alcohol dehydrogenase</fullName>
    </submittedName>
</protein>
<evidence type="ECO:0000313" key="2">
    <source>
        <dbReference type="EMBL" id="RLM26401.1"/>
    </source>
</evidence>
<dbReference type="SUPFAM" id="SSF51430">
    <property type="entry name" value="NAD(P)-linked oxidoreductase"/>
    <property type="match status" value="1"/>
</dbReference>
<dbReference type="Proteomes" id="UP000285648">
    <property type="component" value="Unassembled WGS sequence"/>
</dbReference>
<sequence length="332" mass="35761">MPGTGKRQLGRSGIEIAPFVLGGNVFGWGITDKQRAFDILDHYLDAGFQAIDTADAYSHWVPGNSGGDSETLIGEWLRSRGRRDSVVLITKVGAPWGDNGGGLAPAYIERAVEGSLRRLQTDHIDVYFSHFPDPATPHEETLAAYQRLIEAGKVRAIGASNFSIEQVRVALDVSAANGLPRYEVLQPTYNLYDRRDDGTSGYAYAYFDRALADLALADGLGVITHSSLAQGFLSGKYRSEADLSQSVRGPAVARYLNAHGHRILAALDEVAARHQAQPAEVALAWNLSHRGLTAPIASVTSIEQLDSLLRAPALAQALTEEDIAVLNQADTA</sequence>
<dbReference type="RefSeq" id="WP_121574318.1">
    <property type="nucleotide sequence ID" value="NZ_MJLZ01000009.1"/>
</dbReference>
<accession>A0A421DQX0</accession>
<dbReference type="GO" id="GO:0005829">
    <property type="term" value="C:cytosol"/>
    <property type="evidence" value="ECO:0007669"/>
    <property type="project" value="TreeGrafter"/>
</dbReference>
<gene>
    <name evidence="2" type="ORF">BIY29_06030</name>
</gene>
<dbReference type="InterPro" id="IPR023210">
    <property type="entry name" value="NADP_OxRdtase_dom"/>
</dbReference>
<proteinExistence type="predicted"/>
<dbReference type="PANTHER" id="PTHR43364:SF6">
    <property type="entry name" value="OXIDOREDUCTASE-RELATED"/>
    <property type="match status" value="1"/>
</dbReference>
<dbReference type="InterPro" id="IPR036812">
    <property type="entry name" value="NAD(P)_OxRdtase_dom_sf"/>
</dbReference>
<evidence type="ECO:0000259" key="1">
    <source>
        <dbReference type="Pfam" id="PF00248"/>
    </source>
</evidence>
<dbReference type="OrthoDB" id="9772407at2"/>
<organism evidence="2 3">
    <name type="scientific">Brenneria alni</name>
    <dbReference type="NCBI Taxonomy" id="71656"/>
    <lineage>
        <taxon>Bacteria</taxon>
        <taxon>Pseudomonadati</taxon>
        <taxon>Pseudomonadota</taxon>
        <taxon>Gammaproteobacteria</taxon>
        <taxon>Enterobacterales</taxon>
        <taxon>Pectobacteriaceae</taxon>
        <taxon>Brenneria</taxon>
    </lineage>
</organism>
<dbReference type="InterPro" id="IPR050523">
    <property type="entry name" value="AKR_Detox_Biosynth"/>
</dbReference>
<dbReference type="Gene3D" id="3.20.20.100">
    <property type="entry name" value="NADP-dependent oxidoreductase domain"/>
    <property type="match status" value="1"/>
</dbReference>
<keyword evidence="3" id="KW-1185">Reference proteome</keyword>
<evidence type="ECO:0000313" key="3">
    <source>
        <dbReference type="Proteomes" id="UP000285648"/>
    </source>
</evidence>
<reference evidence="2 3" key="1">
    <citation type="submission" date="2016-09" db="EMBL/GenBank/DDBJ databases">
        <authorList>
            <person name="Doonan J."/>
            <person name="Pachebat J.A."/>
            <person name="Golyshin P.N."/>
            <person name="Denman S."/>
            <person name="Mcdonald J.E."/>
        </authorList>
    </citation>
    <scope>NUCLEOTIDE SEQUENCE [LARGE SCALE GENOMIC DNA]</scope>
    <source>
        <strain evidence="2 3">NCPPB 3934</strain>
    </source>
</reference>